<accession>A0A0B7GDY8</accession>
<dbReference type="RefSeq" id="WP_012969188.1">
    <property type="nucleotide sequence ID" value="NZ_AP024592.1"/>
</dbReference>
<dbReference type="NCBIfam" id="TIGR01784">
    <property type="entry name" value="T_den_put_tspse"/>
    <property type="match status" value="1"/>
</dbReference>
<sequence length="302" mass="34326">MAETATPHDAVFKTFLSRVETARDFIELHLPSSLIQICKLDTLRLESGSFLEDDLRPYYSDILYSLETTRGAGYVHVLIEHQSAPDKLMAFRLMRYAVAAMQRHLESGHKTLPLVIPILFYQGRRSPYPWSMRWLDNFADPETARQLYSGAFPLVDITVIPDDDIMQHRSMAALTLVQKHIRQRDMAQLLDKLTHLLLLEQMSGQQITVLVNYMAQAGDAEDTRTLLYGLAQRVPQHGGLLMTLAETWLAEGMEKGVQQGIKEGKHQALLQVAEAMRKRGIDDAAIMEMTGLAEDELQRLRH</sequence>
<dbReference type="Pfam" id="PF04754">
    <property type="entry name" value="Transposase_31"/>
    <property type="match status" value="1"/>
</dbReference>
<dbReference type="AlphaFoldDB" id="A0A0B7GDY8"/>
<evidence type="ECO:0000313" key="3">
    <source>
        <dbReference type="EMBL" id="QNP24622.1"/>
    </source>
</evidence>
<evidence type="ECO:0000313" key="4">
    <source>
        <dbReference type="Proteomes" id="UP000516181"/>
    </source>
</evidence>
<dbReference type="Proteomes" id="UP000516181">
    <property type="component" value="Chromosome"/>
</dbReference>
<dbReference type="EMBL" id="CP060807">
    <property type="protein sequence ID" value="QNP24622.1"/>
    <property type="molecule type" value="Genomic_DNA"/>
</dbReference>
<dbReference type="InterPro" id="IPR051699">
    <property type="entry name" value="Rpn/YhgA-like_nuclease"/>
</dbReference>
<evidence type="ECO:0000256" key="1">
    <source>
        <dbReference type="ARBA" id="ARBA00009787"/>
    </source>
</evidence>
<name>A0A0B7GDY8_KLEVA</name>
<dbReference type="OMA" id="EQMSGQQ"/>
<dbReference type="InterPro" id="IPR006842">
    <property type="entry name" value="Transposase_31"/>
</dbReference>
<gene>
    <name evidence="3" type="ORF">IAP99_25300</name>
</gene>
<reference evidence="3 4" key="1">
    <citation type="submission" date="2020-08" db="EMBL/GenBank/DDBJ databases">
        <title>Complete genome sequence of Klebsiella pneumoniae KP2757.</title>
        <authorList>
            <person name="Zhang X."/>
        </authorList>
    </citation>
    <scope>NUCLEOTIDE SEQUENCE [LARGE SCALE GENOMIC DNA]</scope>
    <source>
        <strain evidence="3 4">KP2757</strain>
    </source>
</reference>
<dbReference type="KEGG" id="kpk:A593_11705"/>
<proteinExistence type="inferred from homology"/>
<dbReference type="GO" id="GO:1990238">
    <property type="term" value="F:double-stranded DNA endonuclease activity"/>
    <property type="evidence" value="ECO:0007669"/>
    <property type="project" value="TreeGrafter"/>
</dbReference>
<dbReference type="GO" id="GO:0006310">
    <property type="term" value="P:DNA recombination"/>
    <property type="evidence" value="ECO:0007669"/>
    <property type="project" value="TreeGrafter"/>
</dbReference>
<protein>
    <submittedName>
        <fullName evidence="3">Rpn family recombination-promoting nuclease/putative transposase</fullName>
    </submittedName>
</protein>
<dbReference type="PANTHER" id="PTHR34611">
    <property type="match status" value="1"/>
</dbReference>
<comment type="similarity">
    <text evidence="1">Belongs to the Rpn/YhgA-like nuclease family.</text>
</comment>
<dbReference type="PANTHER" id="PTHR34611:SF4">
    <property type="entry name" value="RECOMBINATION-PROMOTING NUCLEASE PSLT051"/>
    <property type="match status" value="1"/>
</dbReference>
<feature type="domain" description="Transposase (putative) YhgA-like" evidence="2">
    <location>
        <begin position="6"/>
        <end position="206"/>
    </location>
</feature>
<dbReference type="GeneID" id="93275674"/>
<evidence type="ECO:0000259" key="2">
    <source>
        <dbReference type="Pfam" id="PF04754"/>
    </source>
</evidence>
<organism evidence="3 4">
    <name type="scientific">Klebsiella variicola</name>
    <dbReference type="NCBI Taxonomy" id="244366"/>
    <lineage>
        <taxon>Bacteria</taxon>
        <taxon>Pseudomonadati</taxon>
        <taxon>Pseudomonadota</taxon>
        <taxon>Gammaproteobacteria</taxon>
        <taxon>Enterobacterales</taxon>
        <taxon>Enterobacteriaceae</taxon>
        <taxon>Klebsiella/Raoultella group</taxon>
        <taxon>Klebsiella</taxon>
        <taxon>Klebsiella pneumoniae complex</taxon>
    </lineage>
</organism>
<dbReference type="KEGG" id="kvd:KR75_09130"/>
<dbReference type="InterPro" id="IPR010106">
    <property type="entry name" value="RpnA"/>
</dbReference>
<dbReference type="KEGG" id="kvq:SP68_15720"/>